<dbReference type="PANTHER" id="PTHR36251">
    <property type="entry name" value="FELS-1 PROPHAGE HOST SPECIFICITY PROTEIN-RELATED"/>
    <property type="match status" value="1"/>
</dbReference>
<dbReference type="PANTHER" id="PTHR36251:SF2">
    <property type="entry name" value="GIFSY-2 PROPHAGE HOST SPECIFICITY PROTEIN J, PHAGE LAMBDA"/>
    <property type="match status" value="1"/>
</dbReference>
<dbReference type="SUPFAM" id="SSF49265">
    <property type="entry name" value="Fibronectin type III"/>
    <property type="match status" value="1"/>
</dbReference>
<dbReference type="RefSeq" id="WP_089452143.1">
    <property type="nucleotide sequence ID" value="NZ_NKFA01000008.1"/>
</dbReference>
<comment type="caution">
    <text evidence="4">The sequence shown here is derived from an EMBL/GenBank/DDBJ whole genome shotgun (WGS) entry which is preliminary data.</text>
</comment>
<evidence type="ECO:0000259" key="3">
    <source>
        <dbReference type="Pfam" id="PF24801"/>
    </source>
</evidence>
<organism evidence="4 5">
    <name type="scientific">Burkholderia aenigmatica</name>
    <dbReference type="NCBI Taxonomy" id="2015348"/>
    <lineage>
        <taxon>Bacteria</taxon>
        <taxon>Pseudomonadati</taxon>
        <taxon>Pseudomonadota</taxon>
        <taxon>Betaproteobacteria</taxon>
        <taxon>Burkholderiales</taxon>
        <taxon>Burkholderiaceae</taxon>
        <taxon>Burkholderia</taxon>
        <taxon>Burkholderia cepacia complex</taxon>
    </lineage>
</organism>
<name>A0A228II91_9BURK</name>
<protein>
    <submittedName>
        <fullName evidence="4">Host specificity protein</fullName>
    </submittedName>
</protein>
<dbReference type="InterPro" id="IPR055385">
    <property type="entry name" value="GpJ_HDII-ins2"/>
</dbReference>
<sequence>MTLIHGSKGGGGGSSPVEADDTLSSTAYAQILDLLGEGPIAGFPDSRPPAQCVYFDDTPLQNADGSYNFNVKQLDYRLGYVDQPHIAGFESSVAETQVGVALTAQQPWSHTFTNVDLNAARITLSVSSLSKTDTNTGNISGYRVAYQIQISKDGGSFSTVIDTAFDGKASSTYTRSHRVELSGAKSQYTVRVVRLTPDSTTQYVQDRTSVVSYAEVIDAKLSYPYSALVALQIDAEQFSSMPTRAYDVLGLLVKYPSNYNPKTRVYTGTWDGTFSFGWTDNPAWIFYDLVLNKRYGLGRYVDATMLDRYALYQIGRYCDVLVSDGKGGQEPRFTCNCYIASRADAIKVIQDLASVFRGIAYWSAGSVIASADMPSDPVYVYTAANVIKGEFKYVGSSLRTRYTTALVTYNDPGNAYKQTVEYVEDADGINRYGINKAEITAFGCTSRSQAQRVGQWSLLTSRYETNAVTFSVGMDGTLAQPGQVIAVADPARARRRIGGRLLSVQDASHVTLDQAPPDIAAGDTLTVIMPTGLAQKRAITAVTNGLVQTADAFPTLPLAGAVWMVESSKVQAQLFRVTSVSEKEGITFEISATQHEPGKYAAVDSGAAIDPAPINGLPLNTQQAPGNIRVSQFVVIDQGITRTNMTIAWDSAPNAIAYIAEFRKDNGDWITAGRTGGLSIDVSNIYTGRYAARVRAVNALDIVSPYAFSTETVLQGKTGAPPLVASLSASTNQVFSVALDWTFPNGAGDTAYTEICYSHTPDFTKAVQQGRYSYPTNTTKLLGLAAGYDVYFWARLVDTTGNIGAWYPASTQAGIRGMSSSEATEILSYLTGKIGETQLGKDVLEPIKDIPGIKQGVSDNAKAIAKEALDRAVAVTGEAQARADAITSEAKSRADAIAQEVKDRTAAIAKEATDRANAVAEEARQRGAAVTTEQQQRQAADDSLGQRIDTVSASVGDAASAIKQEATARANGDTALGQRIDTVVAQVGDASSSIQQEQTARIDADGALGKRIDSVSADVGKNSAAIQTEAKARADADGALSSRIDSVVATANGNTAAISSEATARANADTALGKRVDAVTVDVEANKSAITTEQQARADADTALGKRVDTVTATTKDNAAAITQEQTARANGDSANAQSITGLQAQVGNALMLKVAAVGASANPPAPDGLFNAVSGKQIAGSLRSWNVATVAANNTVVLLGRWDVFGSAANASAMADALNGLTNAVSVIVWTF</sequence>
<dbReference type="Proteomes" id="UP000214600">
    <property type="component" value="Unassembled WGS sequence"/>
</dbReference>
<feature type="domain" description="Tip attachment protein J HDII-ins2" evidence="3">
    <location>
        <begin position="93"/>
        <end position="219"/>
    </location>
</feature>
<reference evidence="4 5" key="2">
    <citation type="submission" date="2017-08" db="EMBL/GenBank/DDBJ databases">
        <title>WGS of novel Burkholderia cepaca complex species.</title>
        <authorList>
            <person name="Lipuma J."/>
            <person name="Spilker T."/>
        </authorList>
    </citation>
    <scope>NUCLEOTIDE SEQUENCE [LARGE SCALE GENOMIC DNA]</scope>
    <source>
        <strain evidence="4 5">AU17325</strain>
    </source>
</reference>
<dbReference type="Gene3D" id="2.60.40.10">
    <property type="entry name" value="Immunoglobulins"/>
    <property type="match status" value="1"/>
</dbReference>
<dbReference type="InterPro" id="IPR036116">
    <property type="entry name" value="FN3_sf"/>
</dbReference>
<evidence type="ECO:0000256" key="1">
    <source>
        <dbReference type="SAM" id="MobiDB-lite"/>
    </source>
</evidence>
<feature type="domain" description="Tip attachment protein J" evidence="2">
    <location>
        <begin position="342"/>
        <end position="495"/>
    </location>
</feature>
<evidence type="ECO:0000313" key="4">
    <source>
        <dbReference type="EMBL" id="OXI42114.1"/>
    </source>
</evidence>
<feature type="region of interest" description="Disordered" evidence="1">
    <location>
        <begin position="1"/>
        <end position="20"/>
    </location>
</feature>
<dbReference type="Pfam" id="PF13550">
    <property type="entry name" value="Phage-tail_3"/>
    <property type="match status" value="1"/>
</dbReference>
<dbReference type="AlphaFoldDB" id="A0A228II91"/>
<dbReference type="InterPro" id="IPR013783">
    <property type="entry name" value="Ig-like_fold"/>
</dbReference>
<gene>
    <name evidence="4" type="ORF">CFB84_23000</name>
</gene>
<dbReference type="OrthoDB" id="109844at2"/>
<dbReference type="InterPro" id="IPR053171">
    <property type="entry name" value="Viral_Tip_Attach_Protein"/>
</dbReference>
<accession>A0A228II91</accession>
<dbReference type="Pfam" id="PF24801">
    <property type="entry name" value="FNIII-A_GpJ"/>
    <property type="match status" value="1"/>
</dbReference>
<dbReference type="InterPro" id="IPR032876">
    <property type="entry name" value="J_dom"/>
</dbReference>
<dbReference type="EMBL" id="NKFA01000008">
    <property type="protein sequence ID" value="OXI42114.1"/>
    <property type="molecule type" value="Genomic_DNA"/>
</dbReference>
<reference evidence="5" key="1">
    <citation type="submission" date="2017-06" db="EMBL/GenBank/DDBJ databases">
        <authorList>
            <person name="LiPuma J."/>
            <person name="Spilker T."/>
        </authorList>
    </citation>
    <scope>NUCLEOTIDE SEQUENCE [LARGE SCALE GENOMIC DNA]</scope>
    <source>
        <strain evidence="5">AU17325</strain>
    </source>
</reference>
<evidence type="ECO:0000313" key="5">
    <source>
        <dbReference type="Proteomes" id="UP000214600"/>
    </source>
</evidence>
<proteinExistence type="predicted"/>
<evidence type="ECO:0000259" key="2">
    <source>
        <dbReference type="Pfam" id="PF13550"/>
    </source>
</evidence>